<dbReference type="Proteomes" id="UP001221757">
    <property type="component" value="Unassembled WGS sequence"/>
</dbReference>
<dbReference type="SUPFAM" id="SSF48452">
    <property type="entry name" value="TPR-like"/>
    <property type="match status" value="1"/>
</dbReference>
<reference evidence="1" key="1">
    <citation type="submission" date="2023-03" db="EMBL/GenBank/DDBJ databases">
        <title>Massive genome expansion in bonnet fungi (Mycena s.s.) driven by repeated elements and novel gene families across ecological guilds.</title>
        <authorList>
            <consortium name="Lawrence Berkeley National Laboratory"/>
            <person name="Harder C.B."/>
            <person name="Miyauchi S."/>
            <person name="Viragh M."/>
            <person name="Kuo A."/>
            <person name="Thoen E."/>
            <person name="Andreopoulos B."/>
            <person name="Lu D."/>
            <person name="Skrede I."/>
            <person name="Drula E."/>
            <person name="Henrissat B."/>
            <person name="Morin E."/>
            <person name="Kohler A."/>
            <person name="Barry K."/>
            <person name="LaButti K."/>
            <person name="Morin E."/>
            <person name="Salamov A."/>
            <person name="Lipzen A."/>
            <person name="Mereny Z."/>
            <person name="Hegedus B."/>
            <person name="Baldrian P."/>
            <person name="Stursova M."/>
            <person name="Weitz H."/>
            <person name="Taylor A."/>
            <person name="Grigoriev I.V."/>
            <person name="Nagy L.G."/>
            <person name="Martin F."/>
            <person name="Kauserud H."/>
        </authorList>
    </citation>
    <scope>NUCLEOTIDE SEQUENCE</scope>
    <source>
        <strain evidence="1">CBHHK067</strain>
    </source>
</reference>
<organism evidence="1 2">
    <name type="scientific">Mycena rosella</name>
    <name type="common">Pink bonnet</name>
    <name type="synonym">Agaricus rosellus</name>
    <dbReference type="NCBI Taxonomy" id="1033263"/>
    <lineage>
        <taxon>Eukaryota</taxon>
        <taxon>Fungi</taxon>
        <taxon>Dikarya</taxon>
        <taxon>Basidiomycota</taxon>
        <taxon>Agaricomycotina</taxon>
        <taxon>Agaricomycetes</taxon>
        <taxon>Agaricomycetidae</taxon>
        <taxon>Agaricales</taxon>
        <taxon>Marasmiineae</taxon>
        <taxon>Mycenaceae</taxon>
        <taxon>Mycena</taxon>
    </lineage>
</organism>
<protein>
    <submittedName>
        <fullName evidence="1">Uncharacterized protein</fullName>
    </submittedName>
</protein>
<dbReference type="EMBL" id="JARKIE010000155">
    <property type="protein sequence ID" value="KAJ7674335.1"/>
    <property type="molecule type" value="Genomic_DNA"/>
</dbReference>
<dbReference type="InterPro" id="IPR011990">
    <property type="entry name" value="TPR-like_helical_dom_sf"/>
</dbReference>
<gene>
    <name evidence="1" type="ORF">B0H17DRAFT_1140589</name>
</gene>
<comment type="caution">
    <text evidence="1">The sequence shown here is derived from an EMBL/GenBank/DDBJ whole genome shotgun (WGS) entry which is preliminary data.</text>
</comment>
<sequence>MGQHFQGLFYTRQAQECAEILGDAFTHGVALLIEGDMRSEYGDFQRAAQLYRQAQNTVPWTALYFGDIVSGCVALEKDRIPGWENIAGGGDLTSAKAVFQESLPSFLDDRPDIRALFRTDKLVDISHQMTNCVEELRWNGICVAWAVRTSNKLGTMNTLRRLIDLFSTAGDSDTTLSLLSVALDGFKRMGVHQRIAQCTVAMAATWESRGDFTQSIELLTGARPRFERSSQSKEIALVDAKLKSLEEVALVDAKLKSLLTGTGGDKRC</sequence>
<evidence type="ECO:0000313" key="1">
    <source>
        <dbReference type="EMBL" id="KAJ7674335.1"/>
    </source>
</evidence>
<proteinExistence type="predicted"/>
<evidence type="ECO:0000313" key="2">
    <source>
        <dbReference type="Proteomes" id="UP001221757"/>
    </source>
</evidence>
<keyword evidence="2" id="KW-1185">Reference proteome</keyword>
<name>A0AAD7D1H9_MYCRO</name>
<dbReference type="AlphaFoldDB" id="A0AAD7D1H9"/>
<accession>A0AAD7D1H9</accession>